<evidence type="ECO:0000259" key="6">
    <source>
        <dbReference type="Pfam" id="PF02558"/>
    </source>
</evidence>
<feature type="domain" description="Ketopantoate reductase N-terminal" evidence="6">
    <location>
        <begin position="4"/>
        <end position="162"/>
    </location>
</feature>
<comment type="caution">
    <text evidence="8">The sequence shown here is derived from an EMBL/GenBank/DDBJ whole genome shotgun (WGS) entry which is preliminary data.</text>
</comment>
<keyword evidence="4" id="KW-0560">Oxidoreductase</keyword>
<dbReference type="PANTHER" id="PTHR43765">
    <property type="entry name" value="2-DEHYDROPANTOATE 2-REDUCTASE-RELATED"/>
    <property type="match status" value="1"/>
</dbReference>
<dbReference type="PANTHER" id="PTHR43765:SF2">
    <property type="entry name" value="2-DEHYDROPANTOATE 2-REDUCTASE"/>
    <property type="match status" value="1"/>
</dbReference>
<comment type="similarity">
    <text evidence="1">Belongs to the ketopantoate reductase family.</text>
</comment>
<keyword evidence="3" id="KW-0521">NADP</keyword>
<evidence type="ECO:0000256" key="3">
    <source>
        <dbReference type="ARBA" id="ARBA00022857"/>
    </source>
</evidence>
<dbReference type="GO" id="GO:0008677">
    <property type="term" value="F:2-dehydropantoate 2-reductase activity"/>
    <property type="evidence" value="ECO:0007669"/>
    <property type="project" value="UniProtKB-EC"/>
</dbReference>
<dbReference type="Proteomes" id="UP000837801">
    <property type="component" value="Unassembled WGS sequence"/>
</dbReference>
<dbReference type="SUPFAM" id="SSF48179">
    <property type="entry name" value="6-phosphogluconate dehydrogenase C-terminal domain-like"/>
    <property type="match status" value="1"/>
</dbReference>
<dbReference type="EMBL" id="CAKXYY010000003">
    <property type="protein sequence ID" value="CAH2351406.1"/>
    <property type="molecule type" value="Genomic_DNA"/>
</dbReference>
<dbReference type="Gene3D" id="1.10.1040.10">
    <property type="entry name" value="N-(1-d-carboxylethyl)-l-norvaline Dehydrogenase, domain 2"/>
    <property type="match status" value="1"/>
</dbReference>
<evidence type="ECO:0000256" key="4">
    <source>
        <dbReference type="ARBA" id="ARBA00023002"/>
    </source>
</evidence>
<dbReference type="GO" id="GO:0005739">
    <property type="term" value="C:mitochondrion"/>
    <property type="evidence" value="ECO:0007669"/>
    <property type="project" value="TreeGrafter"/>
</dbReference>
<evidence type="ECO:0000313" key="8">
    <source>
        <dbReference type="EMBL" id="CAH2351406.1"/>
    </source>
</evidence>
<sequence>MSKVHLLGVGSMGSLLAHELVQAHPYIVPNFTMLFKDSVSFDSFKHQDSKLIVNKLDNTSSFSTINSDYRVPVESKIENLIIATKTHQTTDALRKYVDHITPDTNILLVQNGMGMLEHLNSTYWPYPERRPAIYQCISTHGAFKSSPFVVNHVGIGRLDIARVTESSISGPSSNATSPYSDVKEMLTQQQLPEFIRLILSTKVLNAHYLAYPQFLLKQIEKLIINTCINPLTAIFDCLNGELLYSPSLTKTMMKIIREDINVFKAEFPLLETVPDTEAVLDEDRLLQSVIQVCRSTAKNSSSMREDVRLLKNTEIHWINGYIVNLAKKHDISANTNSFMLDMVGEKLAISRETEKHSIKTVLSQVNENLK</sequence>
<name>A0A9P0QLL3_9ASCO</name>
<evidence type="ECO:0000259" key="7">
    <source>
        <dbReference type="Pfam" id="PF08546"/>
    </source>
</evidence>
<keyword evidence="9" id="KW-1185">Reference proteome</keyword>
<proteinExistence type="inferred from homology"/>
<dbReference type="InterPro" id="IPR008927">
    <property type="entry name" value="6-PGluconate_DH-like_C_sf"/>
</dbReference>
<evidence type="ECO:0000256" key="2">
    <source>
        <dbReference type="ARBA" id="ARBA00013014"/>
    </source>
</evidence>
<accession>A0A9P0QLL3</accession>
<reference evidence="8" key="1">
    <citation type="submission" date="2022-03" db="EMBL/GenBank/DDBJ databases">
        <authorList>
            <person name="Legras J.-L."/>
            <person name="Devillers H."/>
            <person name="Grondin C."/>
        </authorList>
    </citation>
    <scope>NUCLEOTIDE SEQUENCE</scope>
    <source>
        <strain evidence="8">CLIB 1423</strain>
    </source>
</reference>
<dbReference type="InterPro" id="IPR013328">
    <property type="entry name" value="6PGD_dom2"/>
</dbReference>
<dbReference type="EC" id="1.1.1.169" evidence="2"/>
<evidence type="ECO:0000256" key="1">
    <source>
        <dbReference type="ARBA" id="ARBA00007870"/>
    </source>
</evidence>
<gene>
    <name evidence="8" type="ORF">CLIB1423_03S05578</name>
</gene>
<dbReference type="OrthoDB" id="73846at2759"/>
<evidence type="ECO:0000313" key="9">
    <source>
        <dbReference type="Proteomes" id="UP000837801"/>
    </source>
</evidence>
<dbReference type="InterPro" id="IPR013332">
    <property type="entry name" value="KPR_N"/>
</dbReference>
<dbReference type="GO" id="GO:0015940">
    <property type="term" value="P:pantothenate biosynthetic process"/>
    <property type="evidence" value="ECO:0007669"/>
    <property type="project" value="InterPro"/>
</dbReference>
<dbReference type="SUPFAM" id="SSF51735">
    <property type="entry name" value="NAD(P)-binding Rossmann-fold domains"/>
    <property type="match status" value="1"/>
</dbReference>
<evidence type="ECO:0000256" key="5">
    <source>
        <dbReference type="ARBA" id="ARBA00032024"/>
    </source>
</evidence>
<dbReference type="InterPro" id="IPR003710">
    <property type="entry name" value="ApbA"/>
</dbReference>
<dbReference type="InterPro" id="IPR013752">
    <property type="entry name" value="KPA_reductase"/>
</dbReference>
<dbReference type="AlphaFoldDB" id="A0A9P0QLL3"/>
<dbReference type="InterPro" id="IPR050838">
    <property type="entry name" value="Ketopantoate_reductase"/>
</dbReference>
<dbReference type="Gene3D" id="3.40.50.720">
    <property type="entry name" value="NAD(P)-binding Rossmann-like Domain"/>
    <property type="match status" value="1"/>
</dbReference>
<feature type="domain" description="Ketopantoate reductase C-terminal" evidence="7">
    <location>
        <begin position="214"/>
        <end position="345"/>
    </location>
</feature>
<dbReference type="Pfam" id="PF08546">
    <property type="entry name" value="ApbA_C"/>
    <property type="match status" value="1"/>
</dbReference>
<organism evidence="8 9">
    <name type="scientific">[Candida] railenensis</name>
    <dbReference type="NCBI Taxonomy" id="45579"/>
    <lineage>
        <taxon>Eukaryota</taxon>
        <taxon>Fungi</taxon>
        <taxon>Dikarya</taxon>
        <taxon>Ascomycota</taxon>
        <taxon>Saccharomycotina</taxon>
        <taxon>Pichiomycetes</taxon>
        <taxon>Debaryomycetaceae</taxon>
        <taxon>Kurtzmaniella</taxon>
    </lineage>
</organism>
<protein>
    <recommendedName>
        <fullName evidence="2">2-dehydropantoate 2-reductase</fullName>
        <ecNumber evidence="2">1.1.1.169</ecNumber>
    </recommendedName>
    <alternativeName>
        <fullName evidence="5">Ketopantoate reductase</fullName>
    </alternativeName>
</protein>
<dbReference type="InterPro" id="IPR036291">
    <property type="entry name" value="NAD(P)-bd_dom_sf"/>
</dbReference>
<dbReference type="Pfam" id="PF02558">
    <property type="entry name" value="ApbA"/>
    <property type="match status" value="1"/>
</dbReference>
<dbReference type="GO" id="GO:0050661">
    <property type="term" value="F:NADP binding"/>
    <property type="evidence" value="ECO:0007669"/>
    <property type="project" value="TreeGrafter"/>
</dbReference>
<dbReference type="NCBIfam" id="TIGR00745">
    <property type="entry name" value="apbA_panE"/>
    <property type="match status" value="1"/>
</dbReference>